<feature type="region of interest" description="Disordered" evidence="1">
    <location>
        <begin position="53"/>
        <end position="77"/>
    </location>
</feature>
<evidence type="ECO:0000256" key="1">
    <source>
        <dbReference type="SAM" id="MobiDB-lite"/>
    </source>
</evidence>
<sequence>MDESVLEHIVRIGTVTAVNTAKCMARVKYQDTGITSGWLFVLQHSGAALSIKPDGKHKHSVPSVGDTSTEDNHEHKRSTVTRWMPKVNDNVLCLYLPAFNADGFILGGIA</sequence>
<proteinExistence type="predicted"/>
<dbReference type="Gene3D" id="2.40.50.230">
    <property type="entry name" value="Gp5 N-terminal domain"/>
    <property type="match status" value="1"/>
</dbReference>
<evidence type="ECO:0000313" key="2">
    <source>
        <dbReference type="EMBL" id="DAE24225.1"/>
    </source>
</evidence>
<dbReference type="InterPro" id="IPR037026">
    <property type="entry name" value="Vgr_OB-fold_dom_sf"/>
</dbReference>
<accession>A0A8S5QZH0</accession>
<organism evidence="2">
    <name type="scientific">Caudovirales sp. ctNZz8</name>
    <dbReference type="NCBI Taxonomy" id="2826772"/>
    <lineage>
        <taxon>Viruses</taxon>
        <taxon>Duplodnaviria</taxon>
        <taxon>Heunggongvirae</taxon>
        <taxon>Uroviricota</taxon>
        <taxon>Caudoviricetes</taxon>
    </lineage>
</organism>
<dbReference type="EMBL" id="BK015770">
    <property type="protein sequence ID" value="DAE24225.1"/>
    <property type="molecule type" value="Genomic_DNA"/>
</dbReference>
<reference evidence="2" key="1">
    <citation type="journal article" date="2021" name="Proc. Natl. Acad. Sci. U.S.A.">
        <title>A Catalog of Tens of Thousands of Viruses from Human Metagenomes Reveals Hidden Associations with Chronic Diseases.</title>
        <authorList>
            <person name="Tisza M.J."/>
            <person name="Buck C.B."/>
        </authorList>
    </citation>
    <scope>NUCLEOTIDE SEQUENCE</scope>
    <source>
        <strain evidence="2">CtNZz8</strain>
    </source>
</reference>
<protein>
    <submittedName>
        <fullName evidence="2">Baseplate protein</fullName>
    </submittedName>
</protein>
<name>A0A8S5QZH0_9CAUD</name>